<evidence type="ECO:0000313" key="2">
    <source>
        <dbReference type="WBParaSite" id="jg16775"/>
    </source>
</evidence>
<dbReference type="PANTHER" id="PTHR21749:SF5">
    <property type="entry name" value="ACTIVIN_RECP DOMAIN-CONTAINING PROTEIN"/>
    <property type="match status" value="1"/>
</dbReference>
<dbReference type="AlphaFoldDB" id="A0A915D8V0"/>
<keyword evidence="1" id="KW-1185">Reference proteome</keyword>
<evidence type="ECO:0000313" key="1">
    <source>
        <dbReference type="Proteomes" id="UP000887574"/>
    </source>
</evidence>
<organism evidence="1 2">
    <name type="scientific">Ditylenchus dipsaci</name>
    <dbReference type="NCBI Taxonomy" id="166011"/>
    <lineage>
        <taxon>Eukaryota</taxon>
        <taxon>Metazoa</taxon>
        <taxon>Ecdysozoa</taxon>
        <taxon>Nematoda</taxon>
        <taxon>Chromadorea</taxon>
        <taxon>Rhabditida</taxon>
        <taxon>Tylenchina</taxon>
        <taxon>Tylenchomorpha</taxon>
        <taxon>Sphaerularioidea</taxon>
        <taxon>Anguinidae</taxon>
        <taxon>Anguininae</taxon>
        <taxon>Ditylenchus</taxon>
    </lineage>
</organism>
<reference evidence="2" key="1">
    <citation type="submission" date="2022-11" db="UniProtKB">
        <authorList>
            <consortium name="WormBaseParasite"/>
        </authorList>
    </citation>
    <scope>IDENTIFICATION</scope>
</reference>
<protein>
    <submittedName>
        <fullName evidence="2">Uncharacterized protein</fullName>
    </submittedName>
</protein>
<name>A0A915D8V0_9BILA</name>
<dbReference type="Proteomes" id="UP000887574">
    <property type="component" value="Unplaced"/>
</dbReference>
<accession>A0A915D8V0</accession>
<proteinExistence type="predicted"/>
<dbReference type="PANTHER" id="PTHR21749">
    <property type="entry name" value="PRION-LIKE- Q/N-RICH -DOMAIN-BEARING PROTEIN PROTEIN 24"/>
    <property type="match status" value="1"/>
</dbReference>
<dbReference type="WBParaSite" id="jg16775">
    <property type="protein sequence ID" value="jg16775"/>
    <property type="gene ID" value="jg16775"/>
</dbReference>
<sequence length="74" mass="8160">MECKSMFGMKKYCYKFVGEAAMQEVVKIGCATVICSGIRNHCAEMELQGVKGTLCCCNDNSYCNHSSSVNYPTI</sequence>